<dbReference type="InterPro" id="IPR023229">
    <property type="entry name" value="T2SS_M_periplasmic_sf"/>
</dbReference>
<keyword evidence="6 10" id="KW-0812">Transmembrane</keyword>
<keyword evidence="5" id="KW-0997">Cell inner membrane</keyword>
<dbReference type="RefSeq" id="WP_129469253.1">
    <property type="nucleotide sequence ID" value="NZ_SAWZ01000001.1"/>
</dbReference>
<evidence type="ECO:0000313" key="12">
    <source>
        <dbReference type="Proteomes" id="UP000289784"/>
    </source>
</evidence>
<keyword evidence="9 10" id="KW-0472">Membrane</keyword>
<keyword evidence="7" id="KW-0653">Protein transport</keyword>
<evidence type="ECO:0000256" key="3">
    <source>
        <dbReference type="ARBA" id="ARBA00022448"/>
    </source>
</evidence>
<dbReference type="InterPro" id="IPR007690">
    <property type="entry name" value="T2SS_GspM"/>
</dbReference>
<evidence type="ECO:0000256" key="6">
    <source>
        <dbReference type="ARBA" id="ARBA00022692"/>
    </source>
</evidence>
<dbReference type="EMBL" id="SAWZ01000001">
    <property type="protein sequence ID" value="RXR08360.1"/>
    <property type="molecule type" value="Genomic_DNA"/>
</dbReference>
<dbReference type="Pfam" id="PF04612">
    <property type="entry name" value="T2SSM"/>
    <property type="match status" value="1"/>
</dbReference>
<name>A0A4Q1JYI4_9GAMM</name>
<comment type="caution">
    <text evidence="11">The sequence shown here is derived from an EMBL/GenBank/DDBJ whole genome shotgun (WGS) entry which is preliminary data.</text>
</comment>
<comment type="similarity">
    <text evidence="2">Belongs to the GSP M family.</text>
</comment>
<keyword evidence="4" id="KW-1003">Cell membrane</keyword>
<keyword evidence="12" id="KW-1185">Reference proteome</keyword>
<proteinExistence type="inferred from homology"/>
<dbReference type="GO" id="GO:0015627">
    <property type="term" value="C:type II protein secretion system complex"/>
    <property type="evidence" value="ECO:0007669"/>
    <property type="project" value="InterPro"/>
</dbReference>
<evidence type="ECO:0000256" key="2">
    <source>
        <dbReference type="ARBA" id="ARBA00010637"/>
    </source>
</evidence>
<evidence type="ECO:0000256" key="10">
    <source>
        <dbReference type="SAM" id="Phobius"/>
    </source>
</evidence>
<evidence type="ECO:0000256" key="4">
    <source>
        <dbReference type="ARBA" id="ARBA00022475"/>
    </source>
</evidence>
<dbReference type="AlphaFoldDB" id="A0A4Q1JYI4"/>
<evidence type="ECO:0000256" key="7">
    <source>
        <dbReference type="ARBA" id="ARBA00022927"/>
    </source>
</evidence>
<dbReference type="GO" id="GO:0005886">
    <property type="term" value="C:plasma membrane"/>
    <property type="evidence" value="ECO:0007669"/>
    <property type="project" value="UniProtKB-SubCell"/>
</dbReference>
<keyword evidence="3" id="KW-0813">Transport</keyword>
<evidence type="ECO:0000256" key="1">
    <source>
        <dbReference type="ARBA" id="ARBA00004377"/>
    </source>
</evidence>
<feature type="transmembrane region" description="Helical" evidence="10">
    <location>
        <begin position="20"/>
        <end position="43"/>
    </location>
</feature>
<evidence type="ECO:0000256" key="8">
    <source>
        <dbReference type="ARBA" id="ARBA00022989"/>
    </source>
</evidence>
<evidence type="ECO:0000256" key="5">
    <source>
        <dbReference type="ARBA" id="ARBA00022519"/>
    </source>
</evidence>
<dbReference type="SUPFAM" id="SSF103054">
    <property type="entry name" value="General secretion pathway protein M, EpsM"/>
    <property type="match status" value="1"/>
</dbReference>
<dbReference type="Proteomes" id="UP000289784">
    <property type="component" value="Unassembled WGS sequence"/>
</dbReference>
<accession>A0A4Q1JYI4</accession>
<comment type="subcellular location">
    <subcellularLocation>
        <location evidence="1">Cell inner membrane</location>
        <topology evidence="1">Single-pass membrane protein</topology>
    </subcellularLocation>
</comment>
<organism evidence="11 12">
    <name type="scientific">Pseudoxanthomonas composti</name>
    <dbReference type="NCBI Taxonomy" id="2137479"/>
    <lineage>
        <taxon>Bacteria</taxon>
        <taxon>Pseudomonadati</taxon>
        <taxon>Pseudomonadota</taxon>
        <taxon>Gammaproteobacteria</taxon>
        <taxon>Lysobacterales</taxon>
        <taxon>Lysobacteraceae</taxon>
        <taxon>Pseudoxanthomonas</taxon>
    </lineage>
</organism>
<protein>
    <submittedName>
        <fullName evidence="11">Type II secretion system protein M</fullName>
    </submittedName>
</protein>
<keyword evidence="8 10" id="KW-1133">Transmembrane helix</keyword>
<reference evidence="11 12" key="1">
    <citation type="submission" date="2019-01" db="EMBL/GenBank/DDBJ databases">
        <title>Pseudoxanthomonas composti sp. nov., isolated from compost.</title>
        <authorList>
            <person name="Yang G."/>
        </authorList>
    </citation>
    <scope>NUCLEOTIDE SEQUENCE [LARGE SCALE GENOMIC DNA]</scope>
    <source>
        <strain evidence="11 12">GSS15</strain>
    </source>
</reference>
<evidence type="ECO:0000256" key="9">
    <source>
        <dbReference type="ARBA" id="ARBA00023136"/>
    </source>
</evidence>
<sequence>MSSLASQATQWWSARAPRERWMLGTMFVLIGAFVLWYGVLLPLDKWRLRSQREYDQAAAQLQAIQQALGPPQGVARAPVPLARIESSAKAAGLQLQRDAQGAGPLAFRVDGASAQAVFGWLDSLREEGAAPLSLHVARSEDGLQARVVFAEAVP</sequence>
<evidence type="ECO:0000313" key="11">
    <source>
        <dbReference type="EMBL" id="RXR08360.1"/>
    </source>
</evidence>
<dbReference type="OrthoDB" id="6006969at2"/>
<gene>
    <name evidence="11" type="ORF">EPA99_00570</name>
</gene>
<dbReference type="GO" id="GO:0015628">
    <property type="term" value="P:protein secretion by the type II secretion system"/>
    <property type="evidence" value="ECO:0007669"/>
    <property type="project" value="InterPro"/>
</dbReference>